<name>A0ABS4GMI3_9BACL</name>
<accession>A0ABS4GMI3</accession>
<keyword evidence="4" id="KW-1185">Reference proteome</keyword>
<dbReference type="PANTHER" id="PTHR43308">
    <property type="entry name" value="OUTER MEMBRANE PROTEIN ALPHA-RELATED"/>
    <property type="match status" value="1"/>
</dbReference>
<dbReference type="PANTHER" id="PTHR43308:SF5">
    <property type="entry name" value="S-LAYER PROTEIN _ PEPTIDOGLYCAN ENDO-BETA-N-ACETYLGLUCOSAMINIDASE"/>
    <property type="match status" value="1"/>
</dbReference>
<dbReference type="EMBL" id="JAGGKT010000003">
    <property type="protein sequence ID" value="MBP1931474.1"/>
    <property type="molecule type" value="Genomic_DNA"/>
</dbReference>
<evidence type="ECO:0000259" key="2">
    <source>
        <dbReference type="PROSITE" id="PS51272"/>
    </source>
</evidence>
<dbReference type="Pfam" id="PF00395">
    <property type="entry name" value="SLH"/>
    <property type="match status" value="1"/>
</dbReference>
<protein>
    <recommendedName>
        <fullName evidence="2">SLH domain-containing protein</fullName>
    </recommendedName>
</protein>
<reference evidence="3 4" key="1">
    <citation type="submission" date="2021-03" db="EMBL/GenBank/DDBJ databases">
        <title>Genomic Encyclopedia of Type Strains, Phase IV (KMG-IV): sequencing the most valuable type-strain genomes for metagenomic binning, comparative biology and taxonomic classification.</title>
        <authorList>
            <person name="Goeker M."/>
        </authorList>
    </citation>
    <scope>NUCLEOTIDE SEQUENCE [LARGE SCALE GENOMIC DNA]</scope>
    <source>
        <strain evidence="3 4">DSM 24738</strain>
    </source>
</reference>
<feature type="domain" description="SLH" evidence="2">
    <location>
        <begin position="29"/>
        <end position="92"/>
    </location>
</feature>
<gene>
    <name evidence="3" type="ORF">J2Z37_001475</name>
</gene>
<evidence type="ECO:0000313" key="3">
    <source>
        <dbReference type="EMBL" id="MBP1931474.1"/>
    </source>
</evidence>
<proteinExistence type="predicted"/>
<evidence type="ECO:0000313" key="4">
    <source>
        <dbReference type="Proteomes" id="UP001519343"/>
    </source>
</evidence>
<keyword evidence="1" id="KW-0732">Signal</keyword>
<dbReference type="Proteomes" id="UP001519343">
    <property type="component" value="Unassembled WGS sequence"/>
</dbReference>
<comment type="caution">
    <text evidence="3">The sequence shown here is derived from an EMBL/GenBank/DDBJ whole genome shotgun (WGS) entry which is preliminary data.</text>
</comment>
<feature type="chain" id="PRO_5047094022" description="SLH domain-containing protein" evidence="1">
    <location>
        <begin position="30"/>
        <end position="651"/>
    </location>
</feature>
<feature type="signal peptide" evidence="1">
    <location>
        <begin position="1"/>
        <end position="29"/>
    </location>
</feature>
<evidence type="ECO:0000256" key="1">
    <source>
        <dbReference type="SAM" id="SignalP"/>
    </source>
</evidence>
<dbReference type="RefSeq" id="WP_209809574.1">
    <property type="nucleotide sequence ID" value="NZ_JAGGKT010000003.1"/>
</dbReference>
<dbReference type="InterPro" id="IPR001119">
    <property type="entry name" value="SLH_dom"/>
</dbReference>
<feature type="domain" description="SLH" evidence="2">
    <location>
        <begin position="136"/>
        <end position="205"/>
    </location>
</feature>
<organism evidence="3 4">
    <name type="scientific">Ammoniphilus resinae</name>
    <dbReference type="NCBI Taxonomy" id="861532"/>
    <lineage>
        <taxon>Bacteria</taxon>
        <taxon>Bacillati</taxon>
        <taxon>Bacillota</taxon>
        <taxon>Bacilli</taxon>
        <taxon>Bacillales</taxon>
        <taxon>Paenibacillaceae</taxon>
        <taxon>Aneurinibacillus group</taxon>
        <taxon>Ammoniphilus</taxon>
    </lineage>
</organism>
<dbReference type="PROSITE" id="PS51272">
    <property type="entry name" value="SLH"/>
    <property type="match status" value="2"/>
</dbReference>
<sequence>MLNNRKFISTAIVSTMLVTTLFQAGQATAQQQFSDVPSNHWAASEIQYLVKSGWINGYEDGTFKPDRYMTEEEFLALAVNMLFGKPKDTTPKDPYEKISWADWAYDFVEQKGINSIGEYGERRNAEITRAEVARIIYKLLNGNIENLQTKKAVRYLYQKNLTSGTYNNKADYFENYGPTDRLTRAQAAVFLKKVRDYKSGKLKATKNTIPLTDSLVNRVAATAKKYGVKVSATNNPERYETEITGNGIRLVYQFEDHIYGDISENWHMTIVELDQSKIPFMASLLVKLGLPMSETETQTLLKDLFKLQYGASGETYKKGNTKIYTSYYYGYHIQWGEEKKDHPTASDNTEPFALFVNGEEKRGPGFNTFLEQIFSRGEEIYIPIDSLYGLGITGDLSDDYNSSVVDMGNGEYWNFQWDGVPKRNGSTYPGKQIGNSQGPSINGIMKGGSLALPLSFIDDYYPVSMKKENKTTIIFIGTVPENPTTNYFGTKGQYPSTFDFNPLDPNVNYPGGWKAPQLKSTWSPDQHKNYQAFKNELGFKDGGQSFGITGAYKAITLFDSSPNDDVEVTIRYTGWGTPPGKKEPVISESFKIPVVSAQLFKFYFEDKWKSVWNYCNQNDIPDEFILNGRKVKVAYYPVDGTLHFNIGYKTK</sequence>
<dbReference type="InterPro" id="IPR051465">
    <property type="entry name" value="Cell_Envelope_Struct_Comp"/>
</dbReference>